<organism evidence="1 2">
    <name type="scientific">Racocetra fulgida</name>
    <dbReference type="NCBI Taxonomy" id="60492"/>
    <lineage>
        <taxon>Eukaryota</taxon>
        <taxon>Fungi</taxon>
        <taxon>Fungi incertae sedis</taxon>
        <taxon>Mucoromycota</taxon>
        <taxon>Glomeromycotina</taxon>
        <taxon>Glomeromycetes</taxon>
        <taxon>Diversisporales</taxon>
        <taxon>Gigasporaceae</taxon>
        <taxon>Racocetra</taxon>
    </lineage>
</organism>
<dbReference type="OrthoDB" id="2429411at2759"/>
<dbReference type="AlphaFoldDB" id="A0A9N9KA67"/>
<dbReference type="EMBL" id="CAJVPZ010097827">
    <property type="protein sequence ID" value="CAG8819661.1"/>
    <property type="molecule type" value="Genomic_DNA"/>
</dbReference>
<comment type="caution">
    <text evidence="1">The sequence shown here is derived from an EMBL/GenBank/DDBJ whole genome shotgun (WGS) entry which is preliminary data.</text>
</comment>
<reference evidence="1" key="1">
    <citation type="submission" date="2021-06" db="EMBL/GenBank/DDBJ databases">
        <authorList>
            <person name="Kallberg Y."/>
            <person name="Tangrot J."/>
            <person name="Rosling A."/>
        </authorList>
    </citation>
    <scope>NUCLEOTIDE SEQUENCE</scope>
    <source>
        <strain evidence="1">IN212</strain>
    </source>
</reference>
<proteinExistence type="predicted"/>
<name>A0A9N9KA67_9GLOM</name>
<sequence>NEKIRTRKPVKRMTEEVRQLLKMMFHMGTANPRQKMNAQQMHEKLLQQVQHGELREEDVPKASTIQNWIPGFSRRWKEAMALRSMDEN</sequence>
<keyword evidence="2" id="KW-1185">Reference proteome</keyword>
<protein>
    <submittedName>
        <fullName evidence="1">8546_t:CDS:1</fullName>
    </submittedName>
</protein>
<feature type="non-terminal residue" evidence="1">
    <location>
        <position position="1"/>
    </location>
</feature>
<dbReference type="Proteomes" id="UP000789396">
    <property type="component" value="Unassembled WGS sequence"/>
</dbReference>
<gene>
    <name evidence="1" type="ORF">RFULGI_LOCUS19526</name>
</gene>
<feature type="non-terminal residue" evidence="1">
    <location>
        <position position="88"/>
    </location>
</feature>
<evidence type="ECO:0000313" key="2">
    <source>
        <dbReference type="Proteomes" id="UP000789396"/>
    </source>
</evidence>
<evidence type="ECO:0000313" key="1">
    <source>
        <dbReference type="EMBL" id="CAG8819661.1"/>
    </source>
</evidence>
<accession>A0A9N9KA67</accession>